<dbReference type="Gene3D" id="3.60.15.10">
    <property type="entry name" value="Ribonuclease Z/Hydroxyacylglutathione hydrolase-like"/>
    <property type="match status" value="1"/>
</dbReference>
<feature type="signal peptide" evidence="2">
    <location>
        <begin position="1"/>
        <end position="18"/>
    </location>
</feature>
<proteinExistence type="predicted"/>
<dbReference type="InterPro" id="IPR036866">
    <property type="entry name" value="RibonucZ/Hydroxyglut_hydro"/>
</dbReference>
<dbReference type="GeneID" id="80891907"/>
<sequence>MRLSTSATVLATVSCAAACIHNDALEARGLGPSLDWSASYVPRLLRRQERNEVKIFFGQIQNVGAEIYGCYAGGSDDVDKVPQGIQPETVNLGNEGFDPNLDLGVMVYYIKASQNSVFMFDTSTAKILADSCNEKLQQTTGLTIEKVILSHEHGDHVSGRNAKSLKNVPVVAQDTLVQKFGLKDGGDVALKQGESQSFAMEDGMMNVTNVQAHTQLGTVAMINGVALMGDELESTINFLVSRNTLKQSKQLQKSDDILSQNNIVKVLPAHGSGAALFSGQFGLDLLQSNQKYLQLMAANPQSVCSQASNQQQEAKVKAKLAQSIGVGAKDITAAYFATHIDENCRTVGVSAKQDGRNQKQVMFRNRSGRNTEQNASELI</sequence>
<feature type="region of interest" description="Disordered" evidence="1">
    <location>
        <begin position="353"/>
        <end position="379"/>
    </location>
</feature>
<dbReference type="KEGG" id="amus:LMH87_004748"/>
<evidence type="ECO:0000256" key="2">
    <source>
        <dbReference type="SAM" id="SignalP"/>
    </source>
</evidence>
<evidence type="ECO:0000256" key="1">
    <source>
        <dbReference type="SAM" id="MobiDB-lite"/>
    </source>
</evidence>
<name>A0A9W8UFW9_AKAMU</name>
<gene>
    <name evidence="4" type="ORF">LMH87_004748</name>
</gene>
<accession>A0A9W8UFW9</accession>
<feature type="chain" id="PRO_5040961384" description="Metallo-beta-lactamase domain-containing protein" evidence="2">
    <location>
        <begin position="19"/>
        <end position="379"/>
    </location>
</feature>
<keyword evidence="2" id="KW-0732">Signal</keyword>
<dbReference type="EMBL" id="JAJHUN010000011">
    <property type="protein sequence ID" value="KAJ4145917.1"/>
    <property type="molecule type" value="Genomic_DNA"/>
</dbReference>
<dbReference type="Proteomes" id="UP001144673">
    <property type="component" value="Chromosome 2"/>
</dbReference>
<feature type="domain" description="Metallo-beta-lactamase" evidence="3">
    <location>
        <begin position="104"/>
        <end position="159"/>
    </location>
</feature>
<dbReference type="RefSeq" id="XP_056049587.1">
    <property type="nucleotide sequence ID" value="XM_056196017.1"/>
</dbReference>
<dbReference type="PROSITE" id="PS51257">
    <property type="entry name" value="PROKAR_LIPOPROTEIN"/>
    <property type="match status" value="1"/>
</dbReference>
<reference evidence="4" key="1">
    <citation type="journal article" date="2023" name="Access Microbiol">
        <title>De-novo genome assembly for Akanthomyces muscarius, a biocontrol agent of insect agricultural pests.</title>
        <authorList>
            <person name="Erdos Z."/>
            <person name="Studholme D.J."/>
            <person name="Raymond B."/>
            <person name="Sharma M."/>
        </authorList>
    </citation>
    <scope>NUCLEOTIDE SEQUENCE</scope>
    <source>
        <strain evidence="4">Ve6</strain>
    </source>
</reference>
<evidence type="ECO:0000313" key="5">
    <source>
        <dbReference type="Proteomes" id="UP001144673"/>
    </source>
</evidence>
<evidence type="ECO:0000259" key="3">
    <source>
        <dbReference type="Pfam" id="PF00753"/>
    </source>
</evidence>
<dbReference type="SUPFAM" id="SSF56281">
    <property type="entry name" value="Metallo-hydrolase/oxidoreductase"/>
    <property type="match status" value="1"/>
</dbReference>
<dbReference type="Pfam" id="PF00753">
    <property type="entry name" value="Lactamase_B"/>
    <property type="match status" value="1"/>
</dbReference>
<protein>
    <recommendedName>
        <fullName evidence="3">Metallo-beta-lactamase domain-containing protein</fullName>
    </recommendedName>
</protein>
<dbReference type="AlphaFoldDB" id="A0A9W8UFW9"/>
<dbReference type="CDD" id="cd06262">
    <property type="entry name" value="metallo-hydrolase-like_MBL-fold"/>
    <property type="match status" value="1"/>
</dbReference>
<organism evidence="4 5">
    <name type="scientific">Akanthomyces muscarius</name>
    <name type="common">Entomopathogenic fungus</name>
    <name type="synonym">Lecanicillium muscarium</name>
    <dbReference type="NCBI Taxonomy" id="2231603"/>
    <lineage>
        <taxon>Eukaryota</taxon>
        <taxon>Fungi</taxon>
        <taxon>Dikarya</taxon>
        <taxon>Ascomycota</taxon>
        <taxon>Pezizomycotina</taxon>
        <taxon>Sordariomycetes</taxon>
        <taxon>Hypocreomycetidae</taxon>
        <taxon>Hypocreales</taxon>
        <taxon>Cordycipitaceae</taxon>
        <taxon>Akanthomyces</taxon>
    </lineage>
</organism>
<keyword evidence="5" id="KW-1185">Reference proteome</keyword>
<comment type="caution">
    <text evidence="4">The sequence shown here is derived from an EMBL/GenBank/DDBJ whole genome shotgun (WGS) entry which is preliminary data.</text>
</comment>
<feature type="compositionally biased region" description="Polar residues" evidence="1">
    <location>
        <begin position="368"/>
        <end position="379"/>
    </location>
</feature>
<evidence type="ECO:0000313" key="4">
    <source>
        <dbReference type="EMBL" id="KAJ4145917.1"/>
    </source>
</evidence>
<dbReference type="InterPro" id="IPR001279">
    <property type="entry name" value="Metallo-B-lactamas"/>
</dbReference>